<dbReference type="GO" id="GO:0051539">
    <property type="term" value="F:4 iron, 4 sulfur cluster binding"/>
    <property type="evidence" value="ECO:0007669"/>
    <property type="project" value="UniProtKB-KW"/>
</dbReference>
<organism evidence="8 9">
    <name type="scientific">candidate division TA06 bacterium</name>
    <dbReference type="NCBI Taxonomy" id="2250710"/>
    <lineage>
        <taxon>Bacteria</taxon>
        <taxon>Bacteria division TA06</taxon>
    </lineage>
</organism>
<reference evidence="8" key="1">
    <citation type="submission" date="2020-07" db="EMBL/GenBank/DDBJ databases">
        <title>Huge and variable diversity of episymbiotic CPR bacteria and DPANN archaea in groundwater ecosystems.</title>
        <authorList>
            <person name="He C.Y."/>
            <person name="Keren R."/>
            <person name="Whittaker M."/>
            <person name="Farag I.F."/>
            <person name="Doudna J."/>
            <person name="Cate J.H.D."/>
            <person name="Banfield J.F."/>
        </authorList>
    </citation>
    <scope>NUCLEOTIDE SEQUENCE</scope>
    <source>
        <strain evidence="8">NC_groundwater_1520_Pr4_B-0.1um_53_5</strain>
    </source>
</reference>
<accession>A0A933MHA7</accession>
<keyword evidence="4" id="KW-0479">Metal-binding</keyword>
<evidence type="ECO:0000256" key="2">
    <source>
        <dbReference type="ARBA" id="ARBA00022485"/>
    </source>
</evidence>
<evidence type="ECO:0000313" key="9">
    <source>
        <dbReference type="Proteomes" id="UP000736328"/>
    </source>
</evidence>
<dbReference type="Pfam" id="PF04055">
    <property type="entry name" value="Radical_SAM"/>
    <property type="match status" value="1"/>
</dbReference>
<protein>
    <submittedName>
        <fullName evidence="8">Radical SAM protein</fullName>
    </submittedName>
</protein>
<dbReference type="GO" id="GO:0046872">
    <property type="term" value="F:metal ion binding"/>
    <property type="evidence" value="ECO:0007669"/>
    <property type="project" value="UniProtKB-KW"/>
</dbReference>
<dbReference type="SFLD" id="SFLDS00029">
    <property type="entry name" value="Radical_SAM"/>
    <property type="match status" value="1"/>
</dbReference>
<evidence type="ECO:0000259" key="7">
    <source>
        <dbReference type="PROSITE" id="PS51918"/>
    </source>
</evidence>
<evidence type="ECO:0000256" key="1">
    <source>
        <dbReference type="ARBA" id="ARBA00001966"/>
    </source>
</evidence>
<dbReference type="EMBL" id="JACQXR010000012">
    <property type="protein sequence ID" value="MBI4725852.1"/>
    <property type="molecule type" value="Genomic_DNA"/>
</dbReference>
<proteinExistence type="predicted"/>
<dbReference type="SUPFAM" id="SSF102114">
    <property type="entry name" value="Radical SAM enzymes"/>
    <property type="match status" value="1"/>
</dbReference>
<comment type="caution">
    <text evidence="8">The sequence shown here is derived from an EMBL/GenBank/DDBJ whole genome shotgun (WGS) entry which is preliminary data.</text>
</comment>
<evidence type="ECO:0000256" key="6">
    <source>
        <dbReference type="ARBA" id="ARBA00023014"/>
    </source>
</evidence>
<dbReference type="GO" id="GO:0003824">
    <property type="term" value="F:catalytic activity"/>
    <property type="evidence" value="ECO:0007669"/>
    <property type="project" value="InterPro"/>
</dbReference>
<evidence type="ECO:0000256" key="4">
    <source>
        <dbReference type="ARBA" id="ARBA00022723"/>
    </source>
</evidence>
<dbReference type="InterPro" id="IPR034457">
    <property type="entry name" value="Organic_radical-activating"/>
</dbReference>
<keyword evidence="3" id="KW-0949">S-adenosyl-L-methionine</keyword>
<dbReference type="PROSITE" id="PS51918">
    <property type="entry name" value="RADICAL_SAM"/>
    <property type="match status" value="1"/>
</dbReference>
<dbReference type="InterPro" id="IPR007197">
    <property type="entry name" value="rSAM"/>
</dbReference>
<dbReference type="Gene3D" id="3.20.20.70">
    <property type="entry name" value="Aldolase class I"/>
    <property type="match status" value="1"/>
</dbReference>
<dbReference type="PANTHER" id="PTHR30352:SF5">
    <property type="entry name" value="PYRUVATE FORMATE-LYASE 1-ACTIVATING ENZYME"/>
    <property type="match status" value="1"/>
</dbReference>
<keyword evidence="5" id="KW-0408">Iron</keyword>
<keyword evidence="6" id="KW-0411">Iron-sulfur</keyword>
<gene>
    <name evidence="8" type="ORF">HY768_01270</name>
</gene>
<dbReference type="Proteomes" id="UP000736328">
    <property type="component" value="Unassembled WGS sequence"/>
</dbReference>
<keyword evidence="2" id="KW-0004">4Fe-4S</keyword>
<dbReference type="CDD" id="cd01335">
    <property type="entry name" value="Radical_SAM"/>
    <property type="match status" value="1"/>
</dbReference>
<comment type="cofactor">
    <cofactor evidence="1">
        <name>[4Fe-4S] cluster</name>
        <dbReference type="ChEBI" id="CHEBI:49883"/>
    </cofactor>
</comment>
<dbReference type="InterPro" id="IPR058240">
    <property type="entry name" value="rSAM_sf"/>
</dbReference>
<dbReference type="InterPro" id="IPR013785">
    <property type="entry name" value="Aldolase_TIM"/>
</dbReference>
<feature type="domain" description="Radical SAM core" evidence="7">
    <location>
        <begin position="7"/>
        <end position="222"/>
    </location>
</feature>
<evidence type="ECO:0000313" key="8">
    <source>
        <dbReference type="EMBL" id="MBI4725852.1"/>
    </source>
</evidence>
<sequence length="239" mass="27387">MNIHRITHNKKAGSCSLYFIGCNFRCRGCYWKQIYGRVDYRAMKFLNLSQVIEILKPANPQRVSILSGDPKPNEEFKMLPKVLHDEFGCEVRLLTNGYILPDTEGLEHVSISIKAYTDSIHREYTSKSNRRSLDNIRQLHRNGISLSSSSVYIPNYIDLDEIERIASFIASVDENIPYRVIGYCRVAGAPFREATGPEVEKAADLAKRHLKNVEWAAHSRCDYAGIVDLHINNIRRQDD</sequence>
<evidence type="ECO:0000256" key="3">
    <source>
        <dbReference type="ARBA" id="ARBA00022691"/>
    </source>
</evidence>
<dbReference type="PANTHER" id="PTHR30352">
    <property type="entry name" value="PYRUVATE FORMATE-LYASE-ACTIVATING ENZYME"/>
    <property type="match status" value="1"/>
</dbReference>
<name>A0A933MHA7_UNCT6</name>
<dbReference type="AlphaFoldDB" id="A0A933MHA7"/>
<evidence type="ECO:0000256" key="5">
    <source>
        <dbReference type="ARBA" id="ARBA00023004"/>
    </source>
</evidence>